<name>A0A5C3NL83_9AGAM</name>
<keyword evidence="5" id="KW-1185">Reference proteome</keyword>
<dbReference type="InterPro" id="IPR027806">
    <property type="entry name" value="HARBI1_dom"/>
</dbReference>
<accession>A0A5C3NL83</accession>
<comment type="cofactor">
    <cofactor evidence="1">
        <name>a divalent metal cation</name>
        <dbReference type="ChEBI" id="CHEBI:60240"/>
    </cofactor>
</comment>
<dbReference type="STRING" id="5364.A0A5C3NL83"/>
<dbReference type="AlphaFoldDB" id="A0A5C3NL83"/>
<dbReference type="Pfam" id="PF13359">
    <property type="entry name" value="DDE_Tnp_4"/>
    <property type="match status" value="1"/>
</dbReference>
<dbReference type="EMBL" id="ML213506">
    <property type="protein sequence ID" value="TFK54391.1"/>
    <property type="molecule type" value="Genomic_DNA"/>
</dbReference>
<feature type="domain" description="Beta/gamma crystallin 'Greek key'" evidence="3">
    <location>
        <begin position="70"/>
        <end position="109"/>
    </location>
</feature>
<dbReference type="Proteomes" id="UP000305948">
    <property type="component" value="Unassembled WGS sequence"/>
</dbReference>
<evidence type="ECO:0000313" key="4">
    <source>
        <dbReference type="EMBL" id="TFK54391.1"/>
    </source>
</evidence>
<proteinExistence type="predicted"/>
<organism evidence="4 5">
    <name type="scientific">Heliocybe sulcata</name>
    <dbReference type="NCBI Taxonomy" id="5364"/>
    <lineage>
        <taxon>Eukaryota</taxon>
        <taxon>Fungi</taxon>
        <taxon>Dikarya</taxon>
        <taxon>Basidiomycota</taxon>
        <taxon>Agaricomycotina</taxon>
        <taxon>Agaricomycetes</taxon>
        <taxon>Gloeophyllales</taxon>
        <taxon>Gloeophyllaceae</taxon>
        <taxon>Heliocybe</taxon>
    </lineage>
</organism>
<dbReference type="OrthoDB" id="2408877at2759"/>
<evidence type="ECO:0000259" key="3">
    <source>
        <dbReference type="PROSITE" id="PS50915"/>
    </source>
</evidence>
<evidence type="ECO:0000256" key="2">
    <source>
        <dbReference type="ARBA" id="ARBA00022723"/>
    </source>
</evidence>
<evidence type="ECO:0000313" key="5">
    <source>
        <dbReference type="Proteomes" id="UP000305948"/>
    </source>
</evidence>
<reference evidence="4 5" key="1">
    <citation type="journal article" date="2019" name="Nat. Ecol. Evol.">
        <title>Megaphylogeny resolves global patterns of mushroom evolution.</title>
        <authorList>
            <person name="Varga T."/>
            <person name="Krizsan K."/>
            <person name="Foldi C."/>
            <person name="Dima B."/>
            <person name="Sanchez-Garcia M."/>
            <person name="Sanchez-Ramirez S."/>
            <person name="Szollosi G.J."/>
            <person name="Szarkandi J.G."/>
            <person name="Papp V."/>
            <person name="Albert L."/>
            <person name="Andreopoulos W."/>
            <person name="Angelini C."/>
            <person name="Antonin V."/>
            <person name="Barry K.W."/>
            <person name="Bougher N.L."/>
            <person name="Buchanan P."/>
            <person name="Buyck B."/>
            <person name="Bense V."/>
            <person name="Catcheside P."/>
            <person name="Chovatia M."/>
            <person name="Cooper J."/>
            <person name="Damon W."/>
            <person name="Desjardin D."/>
            <person name="Finy P."/>
            <person name="Geml J."/>
            <person name="Haridas S."/>
            <person name="Hughes K."/>
            <person name="Justo A."/>
            <person name="Karasinski D."/>
            <person name="Kautmanova I."/>
            <person name="Kiss B."/>
            <person name="Kocsube S."/>
            <person name="Kotiranta H."/>
            <person name="LaButti K.M."/>
            <person name="Lechner B.E."/>
            <person name="Liimatainen K."/>
            <person name="Lipzen A."/>
            <person name="Lukacs Z."/>
            <person name="Mihaltcheva S."/>
            <person name="Morgado L.N."/>
            <person name="Niskanen T."/>
            <person name="Noordeloos M.E."/>
            <person name="Ohm R.A."/>
            <person name="Ortiz-Santana B."/>
            <person name="Ovrebo C."/>
            <person name="Racz N."/>
            <person name="Riley R."/>
            <person name="Savchenko A."/>
            <person name="Shiryaev A."/>
            <person name="Soop K."/>
            <person name="Spirin V."/>
            <person name="Szebenyi C."/>
            <person name="Tomsovsky M."/>
            <person name="Tulloss R.E."/>
            <person name="Uehling J."/>
            <person name="Grigoriev I.V."/>
            <person name="Vagvolgyi C."/>
            <person name="Papp T."/>
            <person name="Martin F.M."/>
            <person name="Miettinen O."/>
            <person name="Hibbett D.S."/>
            <person name="Nagy L.G."/>
        </authorList>
    </citation>
    <scope>NUCLEOTIDE SEQUENCE [LARGE SCALE GENOMIC DNA]</scope>
    <source>
        <strain evidence="4 5">OMC1185</strain>
    </source>
</reference>
<protein>
    <recommendedName>
        <fullName evidence="3">Beta/gamma crystallin 'Greek key' domain-containing protein</fullName>
    </recommendedName>
</protein>
<gene>
    <name evidence="4" type="ORF">OE88DRAFT_1711244</name>
</gene>
<dbReference type="InterPro" id="IPR001064">
    <property type="entry name" value="Beta/gamma_crystallin"/>
</dbReference>
<sequence>MGRYGNGASVEDVAVNMFMHCCLEAILSLHDLFMRPVREKEKEAEKRWVEDETGCHEGLWKEGWVMYDGMIVVLYQKPGLSGYAYYTQKSNYGLNVQIGNTPSSLRIINYAVIAWTDSAYALNMCTMPVHKELASLLPDNILFDKAVAHIRIRSEHCMGALKSHWQSLCGLRNAINSKTEHGAQYMPHYIQQNDLCEEHKDEQEDPELILGVPRTNQRQLINELKASRAED</sequence>
<dbReference type="PROSITE" id="PS50915">
    <property type="entry name" value="CRYSTALLIN_BETA_GAMMA"/>
    <property type="match status" value="1"/>
</dbReference>
<dbReference type="GO" id="GO:0046872">
    <property type="term" value="F:metal ion binding"/>
    <property type="evidence" value="ECO:0007669"/>
    <property type="project" value="UniProtKB-KW"/>
</dbReference>
<evidence type="ECO:0000256" key="1">
    <source>
        <dbReference type="ARBA" id="ARBA00001968"/>
    </source>
</evidence>
<keyword evidence="2" id="KW-0479">Metal-binding</keyword>